<name>A0ACD3B6J0_9AGAR</name>
<organism evidence="1 2">
    <name type="scientific">Pluteus cervinus</name>
    <dbReference type="NCBI Taxonomy" id="181527"/>
    <lineage>
        <taxon>Eukaryota</taxon>
        <taxon>Fungi</taxon>
        <taxon>Dikarya</taxon>
        <taxon>Basidiomycota</taxon>
        <taxon>Agaricomycotina</taxon>
        <taxon>Agaricomycetes</taxon>
        <taxon>Agaricomycetidae</taxon>
        <taxon>Agaricales</taxon>
        <taxon>Pluteineae</taxon>
        <taxon>Pluteaceae</taxon>
        <taxon>Pluteus</taxon>
    </lineage>
</organism>
<dbReference type="EMBL" id="ML208276">
    <property type="protein sequence ID" value="TFK73440.1"/>
    <property type="molecule type" value="Genomic_DNA"/>
</dbReference>
<evidence type="ECO:0000313" key="2">
    <source>
        <dbReference type="Proteomes" id="UP000308600"/>
    </source>
</evidence>
<evidence type="ECO:0000313" key="1">
    <source>
        <dbReference type="EMBL" id="TFK73440.1"/>
    </source>
</evidence>
<reference evidence="1 2" key="1">
    <citation type="journal article" date="2019" name="Nat. Ecol. Evol.">
        <title>Megaphylogeny resolves global patterns of mushroom evolution.</title>
        <authorList>
            <person name="Varga T."/>
            <person name="Krizsan K."/>
            <person name="Foldi C."/>
            <person name="Dima B."/>
            <person name="Sanchez-Garcia M."/>
            <person name="Sanchez-Ramirez S."/>
            <person name="Szollosi G.J."/>
            <person name="Szarkandi J.G."/>
            <person name="Papp V."/>
            <person name="Albert L."/>
            <person name="Andreopoulos W."/>
            <person name="Angelini C."/>
            <person name="Antonin V."/>
            <person name="Barry K.W."/>
            <person name="Bougher N.L."/>
            <person name="Buchanan P."/>
            <person name="Buyck B."/>
            <person name="Bense V."/>
            <person name="Catcheside P."/>
            <person name="Chovatia M."/>
            <person name="Cooper J."/>
            <person name="Damon W."/>
            <person name="Desjardin D."/>
            <person name="Finy P."/>
            <person name="Geml J."/>
            <person name="Haridas S."/>
            <person name="Hughes K."/>
            <person name="Justo A."/>
            <person name="Karasinski D."/>
            <person name="Kautmanova I."/>
            <person name="Kiss B."/>
            <person name="Kocsube S."/>
            <person name="Kotiranta H."/>
            <person name="LaButti K.M."/>
            <person name="Lechner B.E."/>
            <person name="Liimatainen K."/>
            <person name="Lipzen A."/>
            <person name="Lukacs Z."/>
            <person name="Mihaltcheva S."/>
            <person name="Morgado L.N."/>
            <person name="Niskanen T."/>
            <person name="Noordeloos M.E."/>
            <person name="Ohm R.A."/>
            <person name="Ortiz-Santana B."/>
            <person name="Ovrebo C."/>
            <person name="Racz N."/>
            <person name="Riley R."/>
            <person name="Savchenko A."/>
            <person name="Shiryaev A."/>
            <person name="Soop K."/>
            <person name="Spirin V."/>
            <person name="Szebenyi C."/>
            <person name="Tomsovsky M."/>
            <person name="Tulloss R.E."/>
            <person name="Uehling J."/>
            <person name="Grigoriev I.V."/>
            <person name="Vagvolgyi C."/>
            <person name="Papp T."/>
            <person name="Martin F.M."/>
            <person name="Miettinen O."/>
            <person name="Hibbett D.S."/>
            <person name="Nagy L.G."/>
        </authorList>
    </citation>
    <scope>NUCLEOTIDE SEQUENCE [LARGE SCALE GENOMIC DNA]</scope>
    <source>
        <strain evidence="1 2">NL-1719</strain>
    </source>
</reference>
<dbReference type="Proteomes" id="UP000308600">
    <property type="component" value="Unassembled WGS sequence"/>
</dbReference>
<accession>A0ACD3B6J0</accession>
<sequence length="63" mass="7166">MGDHRPILEQRKWLTFNDVDGLLVNASRDNKSGYHLWGYLTVVLASLASFLVGKVETSTFELR</sequence>
<protein>
    <submittedName>
        <fullName evidence="1">Uncharacterized protein</fullName>
    </submittedName>
</protein>
<gene>
    <name evidence="1" type="ORF">BDN72DRAFT_834858</name>
</gene>
<keyword evidence="2" id="KW-1185">Reference proteome</keyword>
<proteinExistence type="predicted"/>